<dbReference type="InterPro" id="IPR020556">
    <property type="entry name" value="Amidase_CS"/>
</dbReference>
<dbReference type="PROSITE" id="PS00571">
    <property type="entry name" value="AMIDASES"/>
    <property type="match status" value="1"/>
</dbReference>
<gene>
    <name evidence="9" type="ORF">B0A50_01468</name>
</gene>
<evidence type="ECO:0000256" key="5">
    <source>
        <dbReference type="PIRSR" id="PIRSR001221-1"/>
    </source>
</evidence>
<evidence type="ECO:0000256" key="1">
    <source>
        <dbReference type="ARBA" id="ARBA00001311"/>
    </source>
</evidence>
<sequence>MLKHREETYAAISPPIPDPPKDLPSNVTELPAQLLSKDVVSITESLVEDLLSKLCSGKLTSTAVTTAFLQRAGLAGKLTNCITELLPQRALDRAKSVDTYLTEHGKPIGPLHGLPISVKEHVGMKDLDLNAGFVSWVGRVSPDDALILKLLWRAGAVFYARTTEPQTLMHLETDNNIYGVTTNPYNTALTPGGSSGGEGALLGTRGSCLGIGTDIGGSIRGPAANNGVFGFRPTTYRLPVAGWSATMLGAEHIVAVIGPLSTSLEGCKIFMRTLLEQQPWLIDPSLVQLPWKDSSHKTLLRTDSTGRRKLRVGVLADDGIVRPHPPILRGISTLTSKLRNHPDIETVEFPPYKHDEAWSILSALYFADGAAEEKAAVEASGEPWRPLSKYIIDEYTDTKVRSINEIWQLTEQREAYRAAYTRHWNSIGTSVPGPEAETRGYHEELRALEEKESMVDVILTPTGPGCAPPHDCARYWGYTAQWNLLDYPCMVFPTGLQQEPGVDDVETGYVPRNEHDRYNDELYEPEVYRDAPISLQLVGRRYEDEKVMEALEFLLEAAGMSTVAPRPSNL</sequence>
<evidence type="ECO:0000313" key="10">
    <source>
        <dbReference type="Proteomes" id="UP000308549"/>
    </source>
</evidence>
<dbReference type="PANTHER" id="PTHR46072:SF4">
    <property type="entry name" value="AMIDASE C550.07-RELATED"/>
    <property type="match status" value="1"/>
</dbReference>
<dbReference type="InterPro" id="IPR036928">
    <property type="entry name" value="AS_sf"/>
</dbReference>
<comment type="catalytic activity">
    <reaction evidence="1">
        <text>a monocarboxylic acid amide + H2O = a monocarboxylate + NH4(+)</text>
        <dbReference type="Rhea" id="RHEA:12020"/>
        <dbReference type="ChEBI" id="CHEBI:15377"/>
        <dbReference type="ChEBI" id="CHEBI:28938"/>
        <dbReference type="ChEBI" id="CHEBI:35757"/>
        <dbReference type="ChEBI" id="CHEBI:83628"/>
        <dbReference type="EC" id="3.5.1.4"/>
    </reaction>
</comment>
<organism evidence="9 10">
    <name type="scientific">Salinomyces thailandicus</name>
    <dbReference type="NCBI Taxonomy" id="706561"/>
    <lineage>
        <taxon>Eukaryota</taxon>
        <taxon>Fungi</taxon>
        <taxon>Dikarya</taxon>
        <taxon>Ascomycota</taxon>
        <taxon>Pezizomycotina</taxon>
        <taxon>Dothideomycetes</taxon>
        <taxon>Dothideomycetidae</taxon>
        <taxon>Mycosphaerellales</taxon>
        <taxon>Teratosphaeriaceae</taxon>
        <taxon>Salinomyces</taxon>
    </lineage>
</organism>
<comment type="caution">
    <text evidence="9">The sequence shown here is derived from an EMBL/GenBank/DDBJ whole genome shotgun (WGS) entry which is preliminary data.</text>
</comment>
<dbReference type="Proteomes" id="UP000308549">
    <property type="component" value="Unassembled WGS sequence"/>
</dbReference>
<evidence type="ECO:0000259" key="8">
    <source>
        <dbReference type="Pfam" id="PF01425"/>
    </source>
</evidence>
<reference evidence="9 10" key="1">
    <citation type="submission" date="2017-03" db="EMBL/GenBank/DDBJ databases">
        <title>Genomes of endolithic fungi from Antarctica.</title>
        <authorList>
            <person name="Coleine C."/>
            <person name="Masonjones S."/>
            <person name="Stajich J.E."/>
        </authorList>
    </citation>
    <scope>NUCLEOTIDE SEQUENCE [LARGE SCALE GENOMIC DNA]</scope>
    <source>
        <strain evidence="9 10">CCFEE 6315</strain>
    </source>
</reference>
<proteinExistence type="inferred from homology"/>
<dbReference type="SUPFAM" id="SSF75304">
    <property type="entry name" value="Amidase signature (AS) enzymes"/>
    <property type="match status" value="1"/>
</dbReference>
<dbReference type="GO" id="GO:0004040">
    <property type="term" value="F:amidase activity"/>
    <property type="evidence" value="ECO:0007669"/>
    <property type="project" value="UniProtKB-EC"/>
</dbReference>
<feature type="active site" description="Charge relay system" evidence="5">
    <location>
        <position position="119"/>
    </location>
</feature>
<comment type="similarity">
    <text evidence="2">Belongs to the amidase family.</text>
</comment>
<feature type="binding site" evidence="6">
    <location>
        <position position="168"/>
    </location>
    <ligand>
        <name>substrate</name>
    </ligand>
</feature>
<feature type="domain" description="Amidase" evidence="8">
    <location>
        <begin position="64"/>
        <end position="547"/>
    </location>
</feature>
<dbReference type="AlphaFoldDB" id="A0A4U0UCC4"/>
<dbReference type="OrthoDB" id="6428749at2759"/>
<evidence type="ECO:0000256" key="4">
    <source>
        <dbReference type="ARBA" id="ARBA00022801"/>
    </source>
</evidence>
<feature type="binding site" evidence="6">
    <location>
        <begin position="215"/>
        <end position="218"/>
    </location>
    <ligand>
        <name>substrate</name>
    </ligand>
</feature>
<dbReference type="InterPro" id="IPR023631">
    <property type="entry name" value="Amidase_dom"/>
</dbReference>
<evidence type="ECO:0000313" key="9">
    <source>
        <dbReference type="EMBL" id="TKA32362.1"/>
    </source>
</evidence>
<feature type="region of interest" description="Disordered" evidence="7">
    <location>
        <begin position="1"/>
        <end position="27"/>
    </location>
</feature>
<accession>A0A4U0UCC4</accession>
<dbReference type="EC" id="3.5.1.4" evidence="3"/>
<dbReference type="Pfam" id="PF01425">
    <property type="entry name" value="Amidase"/>
    <property type="match status" value="1"/>
</dbReference>
<dbReference type="PANTHER" id="PTHR46072">
    <property type="entry name" value="AMIDASE-RELATED-RELATED"/>
    <property type="match status" value="1"/>
</dbReference>
<dbReference type="PIRSF" id="PIRSF001221">
    <property type="entry name" value="Amidase_fungi"/>
    <property type="match status" value="1"/>
</dbReference>
<keyword evidence="4" id="KW-0378">Hydrolase</keyword>
<evidence type="ECO:0000256" key="7">
    <source>
        <dbReference type="SAM" id="MobiDB-lite"/>
    </source>
</evidence>
<evidence type="ECO:0000256" key="3">
    <source>
        <dbReference type="ARBA" id="ARBA00012922"/>
    </source>
</evidence>
<feature type="binding site" evidence="6">
    <location>
        <position position="194"/>
    </location>
    <ligand>
        <name>substrate</name>
    </ligand>
</feature>
<evidence type="ECO:0000256" key="6">
    <source>
        <dbReference type="PIRSR" id="PIRSR001221-2"/>
    </source>
</evidence>
<protein>
    <recommendedName>
        <fullName evidence="3">amidase</fullName>
        <ecNumber evidence="3">3.5.1.4</ecNumber>
    </recommendedName>
</protein>
<keyword evidence="10" id="KW-1185">Reference proteome</keyword>
<feature type="active site" description="Acyl-ester intermediate" evidence="5">
    <location>
        <position position="218"/>
    </location>
</feature>
<dbReference type="Gene3D" id="3.90.1300.10">
    <property type="entry name" value="Amidase signature (AS) domain"/>
    <property type="match status" value="1"/>
</dbReference>
<dbReference type="EMBL" id="NAJL01000005">
    <property type="protein sequence ID" value="TKA32362.1"/>
    <property type="molecule type" value="Genomic_DNA"/>
</dbReference>
<evidence type="ECO:0000256" key="2">
    <source>
        <dbReference type="ARBA" id="ARBA00009199"/>
    </source>
</evidence>
<feature type="active site" description="Charge relay system" evidence="5">
    <location>
        <position position="194"/>
    </location>
</feature>
<name>A0A4U0UCC4_9PEZI</name>